<feature type="region of interest" description="Disordered" evidence="1">
    <location>
        <begin position="1"/>
        <end position="28"/>
    </location>
</feature>
<evidence type="ECO:0000256" key="1">
    <source>
        <dbReference type="SAM" id="MobiDB-lite"/>
    </source>
</evidence>
<name>A0A7R8ZVJ3_9CRUS</name>
<gene>
    <name evidence="2" type="ORF">CTOB1V02_LOCUS11347</name>
</gene>
<dbReference type="EMBL" id="OB666441">
    <property type="protein sequence ID" value="CAD7233526.1"/>
    <property type="molecule type" value="Genomic_DNA"/>
</dbReference>
<feature type="region of interest" description="Disordered" evidence="1">
    <location>
        <begin position="152"/>
        <end position="217"/>
    </location>
</feature>
<protein>
    <submittedName>
        <fullName evidence="2">Uncharacterized protein</fullName>
    </submittedName>
</protein>
<reference evidence="2" key="1">
    <citation type="submission" date="2020-11" db="EMBL/GenBank/DDBJ databases">
        <authorList>
            <person name="Tran Van P."/>
        </authorList>
    </citation>
    <scope>NUCLEOTIDE SEQUENCE</scope>
</reference>
<accession>A0A7R8ZVJ3</accession>
<dbReference type="AlphaFoldDB" id="A0A7R8ZVJ3"/>
<evidence type="ECO:0000313" key="2">
    <source>
        <dbReference type="EMBL" id="CAD7233526.1"/>
    </source>
</evidence>
<proteinExistence type="predicted"/>
<organism evidence="2">
    <name type="scientific">Cyprideis torosa</name>
    <dbReference type="NCBI Taxonomy" id="163714"/>
    <lineage>
        <taxon>Eukaryota</taxon>
        <taxon>Metazoa</taxon>
        <taxon>Ecdysozoa</taxon>
        <taxon>Arthropoda</taxon>
        <taxon>Crustacea</taxon>
        <taxon>Oligostraca</taxon>
        <taxon>Ostracoda</taxon>
        <taxon>Podocopa</taxon>
        <taxon>Podocopida</taxon>
        <taxon>Cytherocopina</taxon>
        <taxon>Cytheroidea</taxon>
        <taxon>Cytherideidae</taxon>
        <taxon>Cyprideis</taxon>
    </lineage>
</organism>
<sequence length="299" mass="33122">MEESQPPSPSAVRRRCSPNPRRRPRQQWRKGIIESLIRGSDGHSRAAFVRSAGLLTRRALERLYPLEAADFRPPADGRPWGSATASQWRSAAACPRGSACRWPSVHFRRPSARRRLPPARRWPPAVGPWRPAAACPMGSVCRWPSVHFRRPSARRRLPPVRSPPTSARPPMSARGDPPPPVRGDPSADGRPPISDARPLAADFRPSADGRPPFRVASSVDDSKKANFDEFVIQACGCSSVRLCYFSKSRIRRRFVLSVHVTTCPFNAYPMNCTSLSGNELLFEATQGSVDLMATVFSPI</sequence>
<feature type="compositionally biased region" description="Basic residues" evidence="1">
    <location>
        <begin position="12"/>
        <end position="28"/>
    </location>
</feature>